<dbReference type="PROSITE" id="PS50067">
    <property type="entry name" value="KINESIN_MOTOR_2"/>
    <property type="match status" value="1"/>
</dbReference>
<keyword evidence="5" id="KW-0175">Coiled coil</keyword>
<comment type="caution">
    <text evidence="7">The sequence shown here is derived from an EMBL/GenBank/DDBJ whole genome shotgun (WGS) entry which is preliminary data.</text>
</comment>
<keyword evidence="2 3" id="KW-0067">ATP-binding</keyword>
<dbReference type="GO" id="GO:0005874">
    <property type="term" value="C:microtubule"/>
    <property type="evidence" value="ECO:0007669"/>
    <property type="project" value="UniProtKB-KW"/>
</dbReference>
<dbReference type="Proteomes" id="UP001162131">
    <property type="component" value="Unassembled WGS sequence"/>
</dbReference>
<dbReference type="Gene3D" id="3.40.850.10">
    <property type="entry name" value="Kinesin motor domain"/>
    <property type="match status" value="1"/>
</dbReference>
<dbReference type="GO" id="GO:0005524">
    <property type="term" value="F:ATP binding"/>
    <property type="evidence" value="ECO:0007669"/>
    <property type="project" value="UniProtKB-UniRule"/>
</dbReference>
<evidence type="ECO:0000256" key="1">
    <source>
        <dbReference type="ARBA" id="ARBA00022741"/>
    </source>
</evidence>
<feature type="binding site" evidence="3">
    <location>
        <begin position="94"/>
        <end position="101"/>
    </location>
    <ligand>
        <name>ATP</name>
        <dbReference type="ChEBI" id="CHEBI:30616"/>
    </ligand>
</feature>
<organism evidence="7 8">
    <name type="scientific">Blepharisma stoltei</name>
    <dbReference type="NCBI Taxonomy" id="1481888"/>
    <lineage>
        <taxon>Eukaryota</taxon>
        <taxon>Sar</taxon>
        <taxon>Alveolata</taxon>
        <taxon>Ciliophora</taxon>
        <taxon>Postciliodesmatophora</taxon>
        <taxon>Heterotrichea</taxon>
        <taxon>Heterotrichida</taxon>
        <taxon>Blepharismidae</taxon>
        <taxon>Blepharisma</taxon>
    </lineage>
</organism>
<gene>
    <name evidence="7" type="ORF">BSTOLATCC_MIC18891</name>
</gene>
<feature type="coiled-coil region" evidence="5">
    <location>
        <begin position="353"/>
        <end position="380"/>
    </location>
</feature>
<dbReference type="SUPFAM" id="SSF52540">
    <property type="entry name" value="P-loop containing nucleoside triphosphate hydrolases"/>
    <property type="match status" value="1"/>
</dbReference>
<dbReference type="InterPro" id="IPR027417">
    <property type="entry name" value="P-loop_NTPase"/>
</dbReference>
<evidence type="ECO:0000256" key="3">
    <source>
        <dbReference type="PROSITE-ProRule" id="PRU00283"/>
    </source>
</evidence>
<sequence length="459" mass="52789">MVKYHFETYARMKPLENPENPIGYNIYVEAKVLEIFVPKNESFGHVNNQKEAFQFKFTEILDQDSTQEDVFETVGKALSLSCMDGYNGTIFAYGQTGSGKTYTMSGSDTWQLRGLIPRIFTSIFNEVEQRTNLDYNVYVTFMEIYNECGYDLLDPSHAELPMENWTKIQLYEDLYGNLHLKNLSIHQVRSEQDGIDLLMMGNFIRHVSTTPMNMASSRSHCIFTIAFESRDHESEIIRTSKLHLVDLAGSERISKSHIEGKILEEAKHINLSLTYLEQVIIALHDRQKDTRTHIPYRNSLMTTILRDSLGGNCKTVLIATMNSDANQLEETLSTAKFAKRCSKLVADVSVNEQVDSNLLIQRLRQENAQLKRQLANSSEDSRLTDSPSLTLSDSELCKKQVAMFLANNSQPKLIISTLQQTYRCLQLFKEAILIKEEHYQAEIQQLQDHIQELMQRRIR</sequence>
<keyword evidence="4" id="KW-0493">Microtubule</keyword>
<evidence type="ECO:0000256" key="5">
    <source>
        <dbReference type="SAM" id="Coils"/>
    </source>
</evidence>
<dbReference type="AlphaFoldDB" id="A0AAU9IVC5"/>
<dbReference type="GO" id="GO:0007018">
    <property type="term" value="P:microtubule-based movement"/>
    <property type="evidence" value="ECO:0007669"/>
    <property type="project" value="InterPro"/>
</dbReference>
<dbReference type="SMART" id="SM00129">
    <property type="entry name" value="KISc"/>
    <property type="match status" value="1"/>
</dbReference>
<comment type="similarity">
    <text evidence="3 4">Belongs to the TRAFAC class myosin-kinesin ATPase superfamily. Kinesin family.</text>
</comment>
<evidence type="ECO:0000259" key="6">
    <source>
        <dbReference type="PROSITE" id="PS50067"/>
    </source>
</evidence>
<dbReference type="GO" id="GO:0003777">
    <property type="term" value="F:microtubule motor activity"/>
    <property type="evidence" value="ECO:0007669"/>
    <property type="project" value="InterPro"/>
</dbReference>
<protein>
    <recommendedName>
        <fullName evidence="4">Kinesin-like protein</fullName>
    </recommendedName>
</protein>
<reference evidence="7" key="1">
    <citation type="submission" date="2021-09" db="EMBL/GenBank/DDBJ databases">
        <authorList>
            <consortium name="AG Swart"/>
            <person name="Singh M."/>
            <person name="Singh A."/>
            <person name="Seah K."/>
            <person name="Emmerich C."/>
        </authorList>
    </citation>
    <scope>NUCLEOTIDE SEQUENCE</scope>
    <source>
        <strain evidence="7">ATCC30299</strain>
    </source>
</reference>
<dbReference type="Pfam" id="PF00225">
    <property type="entry name" value="Kinesin"/>
    <property type="match status" value="1"/>
</dbReference>
<keyword evidence="3 4" id="KW-0505">Motor protein</keyword>
<evidence type="ECO:0000313" key="7">
    <source>
        <dbReference type="EMBL" id="CAG9317648.1"/>
    </source>
</evidence>
<evidence type="ECO:0000256" key="2">
    <source>
        <dbReference type="ARBA" id="ARBA00022840"/>
    </source>
</evidence>
<evidence type="ECO:0000256" key="4">
    <source>
        <dbReference type="RuleBase" id="RU000394"/>
    </source>
</evidence>
<proteinExistence type="inferred from homology"/>
<dbReference type="InterPro" id="IPR027640">
    <property type="entry name" value="Kinesin-like_fam"/>
</dbReference>
<keyword evidence="8" id="KW-1185">Reference proteome</keyword>
<feature type="domain" description="Kinesin motor" evidence="6">
    <location>
        <begin position="25"/>
        <end position="344"/>
    </location>
</feature>
<dbReference type="InterPro" id="IPR019821">
    <property type="entry name" value="Kinesin_motor_CS"/>
</dbReference>
<accession>A0AAU9IVC5</accession>
<dbReference type="PANTHER" id="PTHR47968:SF67">
    <property type="entry name" value="KINESIN MOTOR DOMAIN-CONTAINING PROTEIN"/>
    <property type="match status" value="1"/>
</dbReference>
<dbReference type="GO" id="GO:0008017">
    <property type="term" value="F:microtubule binding"/>
    <property type="evidence" value="ECO:0007669"/>
    <property type="project" value="InterPro"/>
</dbReference>
<dbReference type="InterPro" id="IPR001752">
    <property type="entry name" value="Kinesin_motor_dom"/>
</dbReference>
<name>A0AAU9IVC5_9CILI</name>
<dbReference type="InterPro" id="IPR036961">
    <property type="entry name" value="Kinesin_motor_dom_sf"/>
</dbReference>
<dbReference type="PRINTS" id="PR00380">
    <property type="entry name" value="KINESINHEAVY"/>
</dbReference>
<dbReference type="PANTHER" id="PTHR47968">
    <property type="entry name" value="CENTROMERE PROTEIN E"/>
    <property type="match status" value="1"/>
</dbReference>
<keyword evidence="1 3" id="KW-0547">Nucleotide-binding</keyword>
<evidence type="ECO:0000313" key="8">
    <source>
        <dbReference type="Proteomes" id="UP001162131"/>
    </source>
</evidence>
<dbReference type="EMBL" id="CAJZBQ010000018">
    <property type="protein sequence ID" value="CAG9317648.1"/>
    <property type="molecule type" value="Genomic_DNA"/>
</dbReference>
<dbReference type="PROSITE" id="PS00411">
    <property type="entry name" value="KINESIN_MOTOR_1"/>
    <property type="match status" value="1"/>
</dbReference>